<dbReference type="AlphaFoldDB" id="A0A2P8E991"/>
<dbReference type="PANTHER" id="PTHR18964:SF149">
    <property type="entry name" value="BIFUNCTIONAL UDP-N-ACETYLGLUCOSAMINE 2-EPIMERASE_N-ACETYLMANNOSAMINE KINASE"/>
    <property type="match status" value="1"/>
</dbReference>
<evidence type="ECO:0000256" key="1">
    <source>
        <dbReference type="ARBA" id="ARBA00006479"/>
    </source>
</evidence>
<reference evidence="2 3" key="1">
    <citation type="submission" date="2018-03" db="EMBL/GenBank/DDBJ databases">
        <title>Genomic Encyclopedia of Archaeal and Bacterial Type Strains, Phase II (KMG-II): from individual species to whole genera.</title>
        <authorList>
            <person name="Goeker M."/>
        </authorList>
    </citation>
    <scope>NUCLEOTIDE SEQUENCE [LARGE SCALE GENOMIC DNA]</scope>
    <source>
        <strain evidence="2 3">DSM 45211</strain>
    </source>
</reference>
<keyword evidence="2" id="KW-0418">Kinase</keyword>
<dbReference type="InterPro" id="IPR000600">
    <property type="entry name" value="ROK"/>
</dbReference>
<name>A0A2P8E991_9ACTN</name>
<protein>
    <submittedName>
        <fullName evidence="2">Putative NBD/HSP70 family sugar kinase</fullName>
    </submittedName>
</protein>
<dbReference type="Gene3D" id="3.30.420.40">
    <property type="match status" value="2"/>
</dbReference>
<comment type="similarity">
    <text evidence="1">Belongs to the ROK (NagC/XylR) family.</text>
</comment>
<dbReference type="Gene3D" id="1.10.10.10">
    <property type="entry name" value="Winged helix-like DNA-binding domain superfamily/Winged helix DNA-binding domain"/>
    <property type="match status" value="1"/>
</dbReference>
<evidence type="ECO:0000313" key="2">
    <source>
        <dbReference type="EMBL" id="PSL06008.1"/>
    </source>
</evidence>
<accession>A0A2P8E991</accession>
<dbReference type="OrthoDB" id="4083144at2"/>
<dbReference type="GO" id="GO:0016301">
    <property type="term" value="F:kinase activity"/>
    <property type="evidence" value="ECO:0007669"/>
    <property type="project" value="UniProtKB-KW"/>
</dbReference>
<comment type="caution">
    <text evidence="2">The sequence shown here is derived from an EMBL/GenBank/DDBJ whole genome shotgun (WGS) entry which is preliminary data.</text>
</comment>
<dbReference type="InterPro" id="IPR043129">
    <property type="entry name" value="ATPase_NBD"/>
</dbReference>
<dbReference type="Proteomes" id="UP000243528">
    <property type="component" value="Unassembled WGS sequence"/>
</dbReference>
<keyword evidence="3" id="KW-1185">Reference proteome</keyword>
<dbReference type="Pfam" id="PF00480">
    <property type="entry name" value="ROK"/>
    <property type="match status" value="1"/>
</dbReference>
<dbReference type="PANTHER" id="PTHR18964">
    <property type="entry name" value="ROK (REPRESSOR, ORF, KINASE) FAMILY"/>
    <property type="match status" value="1"/>
</dbReference>
<keyword evidence="2" id="KW-0808">Transferase</keyword>
<sequence>MSVRPGSKRLIREINESLVLDALRVHGSLPRVEIARLTGLSLPTITGITTRLADASLITEVSQGPSTGGRPPRILALNPAGGHVLGVWLSTGRLVAVTVNLVGEVVDHYASTWRGRSPAAAERAVAAAAKELGSRTTSPVLGMGVTLSGVVDHDAGVVRHSGLFGWEDVPLGATLSERVGVPVTVDKLVNALASSLVLYGEGRGVRDMLVVSAGHSIGLGIVLGAQVRHGLGGPTGSLGHTSVSVLGGDDSRPCHCGARGCLETVASEWALRAEIERVCGLGIDEAAERAADNEQVQRVFAVAGRALGGAVANIAKVINPERIVLGGEETRLGPAILEPFAKQLHHALSGATDHDIDVQVVSTDEQTWAYGAACQSLTKLFQVSGAREPDGEGA</sequence>
<dbReference type="InterPro" id="IPR036390">
    <property type="entry name" value="WH_DNA-bd_sf"/>
</dbReference>
<dbReference type="InterPro" id="IPR036388">
    <property type="entry name" value="WH-like_DNA-bd_sf"/>
</dbReference>
<dbReference type="EMBL" id="PYGE01000003">
    <property type="protein sequence ID" value="PSL06008.1"/>
    <property type="molecule type" value="Genomic_DNA"/>
</dbReference>
<organism evidence="2 3">
    <name type="scientific">Haloactinopolyspora alba</name>
    <dbReference type="NCBI Taxonomy" id="648780"/>
    <lineage>
        <taxon>Bacteria</taxon>
        <taxon>Bacillati</taxon>
        <taxon>Actinomycetota</taxon>
        <taxon>Actinomycetes</taxon>
        <taxon>Jiangellales</taxon>
        <taxon>Jiangellaceae</taxon>
        <taxon>Haloactinopolyspora</taxon>
    </lineage>
</organism>
<gene>
    <name evidence="2" type="ORF">CLV30_103162</name>
</gene>
<proteinExistence type="inferred from homology"/>
<evidence type="ECO:0000313" key="3">
    <source>
        <dbReference type="Proteomes" id="UP000243528"/>
    </source>
</evidence>
<dbReference type="SUPFAM" id="SSF46785">
    <property type="entry name" value="Winged helix' DNA-binding domain"/>
    <property type="match status" value="1"/>
</dbReference>
<dbReference type="SUPFAM" id="SSF53067">
    <property type="entry name" value="Actin-like ATPase domain"/>
    <property type="match status" value="1"/>
</dbReference>